<reference evidence="1 2" key="1">
    <citation type="submission" date="2015-01" db="EMBL/GenBank/DDBJ databases">
        <title>Evolution of Trichinella species and genotypes.</title>
        <authorList>
            <person name="Korhonen P.K."/>
            <person name="Edoardo P."/>
            <person name="Giuseppe L.R."/>
            <person name="Gasser R.B."/>
        </authorList>
    </citation>
    <scope>NUCLEOTIDE SEQUENCE [LARGE SCALE GENOMIC DNA]</scope>
    <source>
        <strain evidence="1">ISS13</strain>
    </source>
</reference>
<organism evidence="1 2">
    <name type="scientific">Trichinella pseudospiralis</name>
    <name type="common">Parasitic roundworm</name>
    <dbReference type="NCBI Taxonomy" id="6337"/>
    <lineage>
        <taxon>Eukaryota</taxon>
        <taxon>Metazoa</taxon>
        <taxon>Ecdysozoa</taxon>
        <taxon>Nematoda</taxon>
        <taxon>Enoplea</taxon>
        <taxon>Dorylaimia</taxon>
        <taxon>Trichinellida</taxon>
        <taxon>Trichinellidae</taxon>
        <taxon>Trichinella</taxon>
    </lineage>
</organism>
<proteinExistence type="predicted"/>
<accession>A0A0V1EPQ4</accession>
<evidence type="ECO:0000313" key="2">
    <source>
        <dbReference type="Proteomes" id="UP000054632"/>
    </source>
</evidence>
<protein>
    <submittedName>
        <fullName evidence="1">Uncharacterized protein</fullName>
    </submittedName>
</protein>
<name>A0A0V1EPQ4_TRIPS</name>
<dbReference type="Proteomes" id="UP000054632">
    <property type="component" value="Unassembled WGS sequence"/>
</dbReference>
<gene>
    <name evidence="1" type="ORF">T4A_1514</name>
</gene>
<dbReference type="AlphaFoldDB" id="A0A0V1EPQ4"/>
<feature type="non-terminal residue" evidence="1">
    <location>
        <position position="1"/>
    </location>
</feature>
<evidence type="ECO:0000313" key="1">
    <source>
        <dbReference type="EMBL" id="KRY75649.1"/>
    </source>
</evidence>
<comment type="caution">
    <text evidence="1">The sequence shown here is derived from an EMBL/GenBank/DDBJ whole genome shotgun (WGS) entry which is preliminary data.</text>
</comment>
<sequence length="233" mass="26646">LVSPLMSFVDGLLVSPPAQSAGLFTNRCTNPTGISQRQTRLNLMGKVGLRTFTDPLGHRITEHISLRCSRSSSMSSYCQHNASSSYFTDKLTLINNSDWPDCATFALLFTRCVWQCLTEHIEGKVACFDQFTSIIIVFSFDGGVFCHFISANMKMIIFTLDRFACKRSVYYDLRQMLFPQLRCTRKESCAQYKHLYNLVKMKKALQRLNLKKFFTTLNGNVEFNLVDQQLVIL</sequence>
<dbReference type="EMBL" id="JYDR01000016">
    <property type="protein sequence ID" value="KRY75649.1"/>
    <property type="molecule type" value="Genomic_DNA"/>
</dbReference>